<dbReference type="Proteomes" id="UP000799291">
    <property type="component" value="Unassembled WGS sequence"/>
</dbReference>
<dbReference type="InterPro" id="IPR039327">
    <property type="entry name" value="CON7-like"/>
</dbReference>
<keyword evidence="1" id="KW-0175">Coiled coil</keyword>
<protein>
    <recommendedName>
        <fullName evidence="3">Azaphilone pigments biosynthesis cluster protein L N-terminal domain-containing protein</fullName>
    </recommendedName>
</protein>
<feature type="region of interest" description="Disordered" evidence="2">
    <location>
        <begin position="509"/>
        <end position="529"/>
    </location>
</feature>
<feature type="region of interest" description="Disordered" evidence="2">
    <location>
        <begin position="940"/>
        <end position="1005"/>
    </location>
</feature>
<dbReference type="PANTHER" id="PTHR36167">
    <property type="entry name" value="C2H2 FINGER DOMAIN TRANSCRIPTION FACTOR (EUROFUNG)-RELATED"/>
    <property type="match status" value="1"/>
</dbReference>
<feature type="compositionally biased region" description="Acidic residues" evidence="2">
    <location>
        <begin position="374"/>
        <end position="386"/>
    </location>
</feature>
<dbReference type="InterPro" id="IPR031348">
    <property type="entry name" value="PigL_N"/>
</dbReference>
<evidence type="ECO:0000256" key="1">
    <source>
        <dbReference type="SAM" id="Coils"/>
    </source>
</evidence>
<dbReference type="OrthoDB" id="3902060at2759"/>
<dbReference type="Pfam" id="PF17111">
    <property type="entry name" value="PigL_N"/>
    <property type="match status" value="1"/>
</dbReference>
<name>A0A6G1IDW3_9PLEO</name>
<dbReference type="AlphaFoldDB" id="A0A6G1IDW3"/>
<evidence type="ECO:0000256" key="2">
    <source>
        <dbReference type="SAM" id="MobiDB-lite"/>
    </source>
</evidence>
<feature type="region of interest" description="Disordered" evidence="2">
    <location>
        <begin position="597"/>
        <end position="627"/>
    </location>
</feature>
<keyword evidence="5" id="KW-1185">Reference proteome</keyword>
<feature type="domain" description="Azaphilone pigments biosynthesis cluster protein L N-terminal" evidence="3">
    <location>
        <begin position="2"/>
        <end position="145"/>
    </location>
</feature>
<feature type="compositionally biased region" description="Pro residues" evidence="2">
    <location>
        <begin position="184"/>
        <end position="195"/>
    </location>
</feature>
<feature type="compositionally biased region" description="Low complexity" evidence="2">
    <location>
        <begin position="509"/>
        <end position="521"/>
    </location>
</feature>
<feature type="compositionally biased region" description="Polar residues" evidence="2">
    <location>
        <begin position="258"/>
        <end position="279"/>
    </location>
</feature>
<dbReference type="PANTHER" id="PTHR36167:SF4">
    <property type="entry name" value="FUNGAL N-TERMINAL DOMAIN-CONTAINING PROTEIN"/>
    <property type="match status" value="1"/>
</dbReference>
<accession>A0A6G1IDW3</accession>
<reference evidence="4" key="1">
    <citation type="journal article" date="2020" name="Stud. Mycol.">
        <title>101 Dothideomycetes genomes: a test case for predicting lifestyles and emergence of pathogens.</title>
        <authorList>
            <person name="Haridas S."/>
            <person name="Albert R."/>
            <person name="Binder M."/>
            <person name="Bloem J."/>
            <person name="Labutti K."/>
            <person name="Salamov A."/>
            <person name="Andreopoulos B."/>
            <person name="Baker S."/>
            <person name="Barry K."/>
            <person name="Bills G."/>
            <person name="Bluhm B."/>
            <person name="Cannon C."/>
            <person name="Castanera R."/>
            <person name="Culley D."/>
            <person name="Daum C."/>
            <person name="Ezra D."/>
            <person name="Gonzalez J."/>
            <person name="Henrissat B."/>
            <person name="Kuo A."/>
            <person name="Liang C."/>
            <person name="Lipzen A."/>
            <person name="Lutzoni F."/>
            <person name="Magnuson J."/>
            <person name="Mondo S."/>
            <person name="Nolan M."/>
            <person name="Ohm R."/>
            <person name="Pangilinan J."/>
            <person name="Park H.-J."/>
            <person name="Ramirez L."/>
            <person name="Alfaro M."/>
            <person name="Sun H."/>
            <person name="Tritt A."/>
            <person name="Yoshinaga Y."/>
            <person name="Zwiers L.-H."/>
            <person name="Turgeon B."/>
            <person name="Goodwin S."/>
            <person name="Spatafora J."/>
            <person name="Crous P."/>
            <person name="Grigoriev I."/>
        </authorList>
    </citation>
    <scope>NUCLEOTIDE SEQUENCE</scope>
    <source>
        <strain evidence="4">CBS 122367</strain>
    </source>
</reference>
<feature type="compositionally biased region" description="Basic and acidic residues" evidence="2">
    <location>
        <begin position="329"/>
        <end position="373"/>
    </location>
</feature>
<evidence type="ECO:0000313" key="5">
    <source>
        <dbReference type="Proteomes" id="UP000799291"/>
    </source>
</evidence>
<evidence type="ECO:0000313" key="4">
    <source>
        <dbReference type="EMBL" id="KAF2676161.1"/>
    </source>
</evidence>
<gene>
    <name evidence="4" type="ORF">K458DRAFT_397182</name>
</gene>
<feature type="coiled-coil region" evidence="1">
    <location>
        <begin position="648"/>
        <end position="747"/>
    </location>
</feature>
<feature type="compositionally biased region" description="Basic and acidic residues" evidence="2">
    <location>
        <begin position="284"/>
        <end position="302"/>
    </location>
</feature>
<feature type="compositionally biased region" description="Low complexity" evidence="2">
    <location>
        <begin position="978"/>
        <end position="989"/>
    </location>
</feature>
<evidence type="ECO:0000259" key="3">
    <source>
        <dbReference type="Pfam" id="PF17111"/>
    </source>
</evidence>
<feature type="region of interest" description="Disordered" evidence="2">
    <location>
        <begin position="177"/>
        <end position="396"/>
    </location>
</feature>
<proteinExistence type="predicted"/>
<dbReference type="GO" id="GO:0006355">
    <property type="term" value="P:regulation of DNA-templated transcription"/>
    <property type="evidence" value="ECO:0007669"/>
    <property type="project" value="InterPro"/>
</dbReference>
<feature type="compositionally biased region" description="Polar residues" evidence="2">
    <location>
        <begin position="942"/>
        <end position="968"/>
    </location>
</feature>
<sequence>MAEPLSVLASVAGIATAGVAISKMIYEIAHTVKHAPREVSEMAGELSLLSSVLRYLRSALAECIDVCKSRLIKDIRRTVSKIHNLHEEIKELTKNSASSFYRVGLLFKSPRTKNLLAQIEGFKGSVSVMLTTVQLAAAKKQLKLSKEMALKSDVGEIRQLLENLLYANQDSINRMRRRQSLDLSPPPPPPPPPPYVKRARGPQSTNTAIPQAVPRHVKVGSVSPNQLDRGLDGNRSTPLPGPLPTASNPKPHDLPSSGFKTESNDHSFTSSRSNPQQPSFVDWDSEKGGEADHDHLGDHDGALTENSTSTALVPASHYTYEHPTPPEQRLPKSEEDPTKKETRFQLPSRRREEDAHSDSEHKPDSDNDSKEAEASDEYIEWDDSDVGTEGFSRSPRARTRIGTIGHDPLYVETRHHDHQGRVDGARHSGPERHYDPTWYRTDVTLGGVRGQPLEDAATWLYRLVFLGEDMEGRTTRRRHSAIRQPAVEVPRAADRLLLQWTNAEPAVDDASASDARATMADPDPSWSRQLRSSISMLKAKERGNDADRPRDIYVDLSDDSSDIRTNYSTRTDRLTCRHGLIRRRCVQCRDEEDPWNRDETFESHRSHRPPRPGPTPHDHIPSSNYQPNVPYTMYESAERERAYQTHRNETLLKDIERLETNFRRMEALNVKDIAHRERMEDEIHKQYANNIKSLQERIETLKKGDEEAQATLAKHIEVLKKGDEAAREALEKRMRASEEKMAYMKKMEEVAKMEKANPTRACLQISAIADRDHTWNPSFPSLGLSFSRIDAAPAPAQIAIHGTVCWARPFLPSLSELYQVLQLHEWKPLWMRGSSGGQTWFLGQTPILVNFLQQDYMPQIGKPHDQTGMPVHMRDAEDEYAAVGMGLVDRDAIDDLGLPYKERVDGQYRFGVEMTYEDIESLLATSLLMRERRHRKACLGISESSAESPPRNATTSPTGSTPTLQVPRSSRRPATPQPSSSGGSESRPSSSRRHHRKSENSRRGL</sequence>
<dbReference type="EMBL" id="MU005638">
    <property type="protein sequence ID" value="KAF2676161.1"/>
    <property type="molecule type" value="Genomic_DNA"/>
</dbReference>
<organism evidence="4 5">
    <name type="scientific">Lentithecium fluviatile CBS 122367</name>
    <dbReference type="NCBI Taxonomy" id="1168545"/>
    <lineage>
        <taxon>Eukaryota</taxon>
        <taxon>Fungi</taxon>
        <taxon>Dikarya</taxon>
        <taxon>Ascomycota</taxon>
        <taxon>Pezizomycotina</taxon>
        <taxon>Dothideomycetes</taxon>
        <taxon>Pleosporomycetidae</taxon>
        <taxon>Pleosporales</taxon>
        <taxon>Massarineae</taxon>
        <taxon>Lentitheciaceae</taxon>
        <taxon>Lentithecium</taxon>
    </lineage>
</organism>